<organism evidence="1 2">
    <name type="scientific">Neophaeococcomyces mojaviensis</name>
    <dbReference type="NCBI Taxonomy" id="3383035"/>
    <lineage>
        <taxon>Eukaryota</taxon>
        <taxon>Fungi</taxon>
        <taxon>Dikarya</taxon>
        <taxon>Ascomycota</taxon>
        <taxon>Pezizomycotina</taxon>
        <taxon>Eurotiomycetes</taxon>
        <taxon>Chaetothyriomycetidae</taxon>
        <taxon>Chaetothyriales</taxon>
        <taxon>Chaetothyriales incertae sedis</taxon>
        <taxon>Neophaeococcomyces</taxon>
    </lineage>
</organism>
<comment type="caution">
    <text evidence="1">The sequence shown here is derived from an EMBL/GenBank/DDBJ whole genome shotgun (WGS) entry which is preliminary data.</text>
</comment>
<evidence type="ECO:0000313" key="2">
    <source>
        <dbReference type="Proteomes" id="UP001172386"/>
    </source>
</evidence>
<dbReference type="EMBL" id="JAPDRQ010000016">
    <property type="protein sequence ID" value="KAJ9662324.1"/>
    <property type="molecule type" value="Genomic_DNA"/>
</dbReference>
<accession>A0ACC3AGZ0</accession>
<evidence type="ECO:0000313" key="1">
    <source>
        <dbReference type="EMBL" id="KAJ9662324.1"/>
    </source>
</evidence>
<gene>
    <name evidence="1" type="ORF">H2198_001458</name>
</gene>
<protein>
    <submittedName>
        <fullName evidence="1">Uncharacterized protein</fullName>
    </submittedName>
</protein>
<name>A0ACC3AGZ0_9EURO</name>
<sequence>MAAAAASLRNHEPITEPPPPLLRRLSFGLQTWAFKGLVNCALPLMRWRDPSKFQQFAPTYTKRYDIRPSLECRVFIPSTYESGQKLPLYINIHGGGFTIGEPQLDDPLCHFLANKFRYVVVSLQYRLAPAWPFPYAVDDCTELSLAVLKDTELPVDYDRVAMGGQSAGGNLILAAVQDPRLLPQIKALVPIYPVVDFSKRYAGDFRDRPADSEGQGAKKDILRPISDLFRWAYMPYYQDRTDSRLSVIYADRASFPSSIYFIAAQYDKLCCEAFQMAKKLVGDDSLKEEENWDKNGIRWERLSDAMHGFIEQDWKRGSDGEVNPWSERIEGVLSRMAAWLEAVFQKEREPVL</sequence>
<reference evidence="1" key="1">
    <citation type="submission" date="2022-10" db="EMBL/GenBank/DDBJ databases">
        <title>Culturing micro-colonial fungi from biological soil crusts in the Mojave desert and describing Neophaeococcomyces mojavensis, and introducing the new genera and species Taxawa tesnikishii.</title>
        <authorList>
            <person name="Kurbessoian T."/>
            <person name="Stajich J.E."/>
        </authorList>
    </citation>
    <scope>NUCLEOTIDE SEQUENCE</scope>
    <source>
        <strain evidence="1">JES_112</strain>
    </source>
</reference>
<keyword evidence="2" id="KW-1185">Reference proteome</keyword>
<dbReference type="Proteomes" id="UP001172386">
    <property type="component" value="Unassembled WGS sequence"/>
</dbReference>
<proteinExistence type="predicted"/>